<keyword evidence="2" id="KW-0677">Repeat</keyword>
<dbReference type="SMART" id="SM00320">
    <property type="entry name" value="WD40"/>
    <property type="match status" value="3"/>
</dbReference>
<dbReference type="InterPro" id="IPR019775">
    <property type="entry name" value="WD40_repeat_CS"/>
</dbReference>
<evidence type="ECO:0000256" key="1">
    <source>
        <dbReference type="ARBA" id="ARBA00022574"/>
    </source>
</evidence>
<dbReference type="InterPro" id="IPR036322">
    <property type="entry name" value="WD40_repeat_dom_sf"/>
</dbReference>
<reference evidence="5" key="1">
    <citation type="submission" date="2022-11" db="UniProtKB">
        <authorList>
            <consortium name="WormBaseParasite"/>
        </authorList>
    </citation>
    <scope>IDENTIFICATION</scope>
</reference>
<sequence>MIFWFLDSMKPLQILNDHSDRIWSLAWNPKGTLLASCSTDKTIRIWSSSGSDDQQFKCGSILQDAHSRTIRSVSFSHCGRYLVSASFDSTIVVWELKDGDFEILSTLEGHENEVKSAVFSPSGRYLASCSRDKSVWVWE</sequence>
<organism evidence="4 5">
    <name type="scientific">Romanomermis culicivorax</name>
    <name type="common">Nematode worm</name>
    <dbReference type="NCBI Taxonomy" id="13658"/>
    <lineage>
        <taxon>Eukaryota</taxon>
        <taxon>Metazoa</taxon>
        <taxon>Ecdysozoa</taxon>
        <taxon>Nematoda</taxon>
        <taxon>Enoplea</taxon>
        <taxon>Dorylaimia</taxon>
        <taxon>Mermithida</taxon>
        <taxon>Mermithoidea</taxon>
        <taxon>Mermithidae</taxon>
        <taxon>Romanomermis</taxon>
    </lineage>
</organism>
<name>A0A915J0T7_ROMCU</name>
<accession>A0A915J0T7</accession>
<dbReference type="AlphaFoldDB" id="A0A915J0T7"/>
<dbReference type="WBParaSite" id="nRc.2.0.1.t19307-RA">
    <property type="protein sequence ID" value="nRc.2.0.1.t19307-RA"/>
    <property type="gene ID" value="nRc.2.0.1.g19307"/>
</dbReference>
<dbReference type="PANTHER" id="PTHR19920">
    <property type="entry name" value="WD40 PROTEIN CIAO1"/>
    <property type="match status" value="1"/>
</dbReference>
<proteinExistence type="predicted"/>
<evidence type="ECO:0000256" key="2">
    <source>
        <dbReference type="ARBA" id="ARBA00022737"/>
    </source>
</evidence>
<protein>
    <submittedName>
        <fullName evidence="5">Uncharacterized protein</fullName>
    </submittedName>
</protein>
<evidence type="ECO:0000313" key="4">
    <source>
        <dbReference type="Proteomes" id="UP000887565"/>
    </source>
</evidence>
<evidence type="ECO:0000256" key="3">
    <source>
        <dbReference type="PROSITE-ProRule" id="PRU00221"/>
    </source>
</evidence>
<feature type="repeat" description="WD" evidence="3">
    <location>
        <begin position="63"/>
        <end position="104"/>
    </location>
</feature>
<keyword evidence="1 3" id="KW-0853">WD repeat</keyword>
<keyword evidence="4" id="KW-1185">Reference proteome</keyword>
<dbReference type="SUPFAM" id="SSF50978">
    <property type="entry name" value="WD40 repeat-like"/>
    <property type="match status" value="1"/>
</dbReference>
<dbReference type="InterPro" id="IPR001680">
    <property type="entry name" value="WD40_rpt"/>
</dbReference>
<dbReference type="Proteomes" id="UP000887565">
    <property type="component" value="Unplaced"/>
</dbReference>
<dbReference type="InterPro" id="IPR020472">
    <property type="entry name" value="WD40_PAC1"/>
</dbReference>
<feature type="repeat" description="WD" evidence="3">
    <location>
        <begin position="107"/>
        <end position="139"/>
    </location>
</feature>
<dbReference type="PROSITE" id="PS50294">
    <property type="entry name" value="WD_REPEATS_REGION"/>
    <property type="match status" value="3"/>
</dbReference>
<dbReference type="PANTHER" id="PTHR19920:SF0">
    <property type="entry name" value="CYTOSOLIC IRON-SULFUR PROTEIN ASSEMBLY PROTEIN CIAO1-RELATED"/>
    <property type="match status" value="1"/>
</dbReference>
<feature type="repeat" description="WD" evidence="3">
    <location>
        <begin position="15"/>
        <end position="47"/>
    </location>
</feature>
<dbReference type="Gene3D" id="2.130.10.10">
    <property type="entry name" value="YVTN repeat-like/Quinoprotein amine dehydrogenase"/>
    <property type="match status" value="1"/>
</dbReference>
<dbReference type="InterPro" id="IPR015943">
    <property type="entry name" value="WD40/YVTN_repeat-like_dom_sf"/>
</dbReference>
<dbReference type="GO" id="GO:0097361">
    <property type="term" value="C:cytosolic [4Fe-4S] assembly targeting complex"/>
    <property type="evidence" value="ECO:0007669"/>
    <property type="project" value="TreeGrafter"/>
</dbReference>
<dbReference type="PROSITE" id="PS50082">
    <property type="entry name" value="WD_REPEATS_2"/>
    <property type="match status" value="3"/>
</dbReference>
<dbReference type="Pfam" id="PF00400">
    <property type="entry name" value="WD40"/>
    <property type="match status" value="3"/>
</dbReference>
<dbReference type="PROSITE" id="PS00678">
    <property type="entry name" value="WD_REPEATS_1"/>
    <property type="match status" value="1"/>
</dbReference>
<dbReference type="GO" id="GO:0016226">
    <property type="term" value="P:iron-sulfur cluster assembly"/>
    <property type="evidence" value="ECO:0007669"/>
    <property type="project" value="TreeGrafter"/>
</dbReference>
<dbReference type="PRINTS" id="PR00320">
    <property type="entry name" value="GPROTEINBRPT"/>
</dbReference>
<evidence type="ECO:0000313" key="5">
    <source>
        <dbReference type="WBParaSite" id="nRc.2.0.1.t19307-RA"/>
    </source>
</evidence>